<keyword evidence="9" id="KW-0149">Chlorophyll biosynthesis</keyword>
<dbReference type="Gene3D" id="3.40.50.1980">
    <property type="entry name" value="Nitrogenase molybdenum iron protein domain"/>
    <property type="match status" value="2"/>
</dbReference>
<dbReference type="Pfam" id="PF08369">
    <property type="entry name" value="PCP_red"/>
    <property type="match status" value="1"/>
</dbReference>
<dbReference type="InterPro" id="IPR050152">
    <property type="entry name" value="ChlB/BchB/BchZ"/>
</dbReference>
<dbReference type="RefSeq" id="WP_059139254.1">
    <property type="nucleotide sequence ID" value="NZ_LMBR01000179.1"/>
</dbReference>
<comment type="subunit">
    <text evidence="4">Chlorophyllide reductase is composed of three subunits; BchX, BchY and BchZ. Forms a heterodimer of one BchY and one BchZ subunit.</text>
</comment>
<dbReference type="GO" id="GO:0030494">
    <property type="term" value="P:bacteriochlorophyll biosynthetic process"/>
    <property type="evidence" value="ECO:0007669"/>
    <property type="project" value="UniProtKB-UniPathway"/>
</dbReference>
<evidence type="ECO:0000256" key="4">
    <source>
        <dbReference type="ARBA" id="ARBA00011283"/>
    </source>
</evidence>
<dbReference type="SUPFAM" id="SSF53807">
    <property type="entry name" value="Helical backbone' metal receptor"/>
    <property type="match status" value="1"/>
</dbReference>
<evidence type="ECO:0000313" key="18">
    <source>
        <dbReference type="Proteomes" id="UP000053937"/>
    </source>
</evidence>
<dbReference type="InterPro" id="IPR000510">
    <property type="entry name" value="Nase/OxRdtase_comp1"/>
</dbReference>
<dbReference type="CDD" id="cd01982">
    <property type="entry name" value="Chlide_reductase_Z"/>
    <property type="match status" value="1"/>
</dbReference>
<protein>
    <recommendedName>
        <fullName evidence="6">Chlorophyllide reductase subunit Z</fullName>
        <ecNumber evidence="5">1.3.7.15</ecNumber>
    </recommendedName>
    <alternativeName>
        <fullName evidence="11">Chlorin reductase subunit Z</fullName>
    </alternativeName>
</protein>
<keyword evidence="10" id="KW-0077">Bacteriochlorophyll biosynthesis</keyword>
<sequence>MGKTVRDESAASAYWAAVNTFCALRNVHVVADAPVGCYNLVGVAVMDYTDAIPYLENFTPTSLTEKEISSSGSAEIVRDTLAKLADSDKQLILVSSAESEMIGSDHERMLKMQFPGVRFFPSDSLGQNEWQGRDRALRWLFDQFDDKKPAAIEKGTVSIIGPTYGCFNSPSDLAEIKRLVSGTGARIRHIYPFESDLGDISDLKNSEVIVVMYREFGSDLASVLERPVLYAPFGIEETRRFILEIGRLTGNEDSAAAFLQEEKRSILKPVWDLWRGPQAEWFPTVRFGVTAGKSYALGLETFLSKEMGMQCLFSHDTTETDNTLLRDEIMAKQPQFLFGRMADKIYLAELDAKTRFIPAGFPGPIVRRALGTPFMGHSGAVWLLQEIVNSLYDMLFNFLPIQKRTGETEEPQIKMNWSGEAESLLDEMVKKAPFISQISFGRELKKKAENLARKTGEKSVTVELLRKMN</sequence>
<evidence type="ECO:0000256" key="6">
    <source>
        <dbReference type="ARBA" id="ARBA00019776"/>
    </source>
</evidence>
<evidence type="ECO:0000259" key="15">
    <source>
        <dbReference type="Pfam" id="PF00148"/>
    </source>
</evidence>
<dbReference type="InterPro" id="IPR010244">
    <property type="entry name" value="BchZ"/>
</dbReference>
<reference evidence="17 18" key="1">
    <citation type="submission" date="2015-10" db="EMBL/GenBank/DDBJ databases">
        <title>Draft Genome Sequence of Chlorobium limicola strain Frasassi Growing under Artificial Lighting in the Frasassi Cave System.</title>
        <authorList>
            <person name="Mansor M."/>
            <person name="Macalady J."/>
        </authorList>
    </citation>
    <scope>NUCLEOTIDE SEQUENCE [LARGE SCALE GENOMIC DNA]</scope>
    <source>
        <strain evidence="17 18">Frasassi</strain>
    </source>
</reference>
<dbReference type="NCBIfam" id="TIGR02014">
    <property type="entry name" value="BchZ"/>
    <property type="match status" value="1"/>
</dbReference>
<dbReference type="Pfam" id="PF00148">
    <property type="entry name" value="Oxidored_nitro"/>
    <property type="match status" value="1"/>
</dbReference>
<dbReference type="InterPro" id="IPR016209">
    <property type="entry name" value="Protochlorophyllide_Rdtase"/>
</dbReference>
<dbReference type="UniPathway" id="UPA00669"/>
<comment type="caution">
    <text evidence="17">The sequence shown here is derived from an EMBL/GenBank/DDBJ whole genome shotgun (WGS) entry which is preliminary data.</text>
</comment>
<comment type="similarity">
    <text evidence="3">Belongs to the ChlB/BchB/BchZ family.</text>
</comment>
<comment type="pathway">
    <text evidence="2">Porphyrin-containing compound metabolism; bacteriochlorophyll biosynthesis.</text>
</comment>
<gene>
    <name evidence="17" type="ORF">ASB62_07240</name>
</gene>
<evidence type="ECO:0000256" key="12">
    <source>
        <dbReference type="ARBA" id="ARBA00048788"/>
    </source>
</evidence>
<feature type="domain" description="Nitrogenase/oxidoreductase component 1" evidence="15">
    <location>
        <begin position="13"/>
        <end position="391"/>
    </location>
</feature>
<dbReference type="Proteomes" id="UP000053937">
    <property type="component" value="Unassembled WGS sequence"/>
</dbReference>
<keyword evidence="7" id="KW-0602">Photosynthesis</keyword>
<comment type="catalytic activity">
    <reaction evidence="12">
        <text>bacteriochlorophyllide a + 2 oxidized [2Fe-2S]-[ferredoxin] + ADP + phosphate = 3-acetyl-3-devinylchlorophyllide a + 2 reduced [2Fe-2S]-[ferredoxin] + ATP + H2O + H(+)</text>
        <dbReference type="Rhea" id="RHEA:48944"/>
        <dbReference type="Rhea" id="RHEA-COMP:10000"/>
        <dbReference type="Rhea" id="RHEA-COMP:10001"/>
        <dbReference type="ChEBI" id="CHEBI:15377"/>
        <dbReference type="ChEBI" id="CHEBI:15378"/>
        <dbReference type="ChEBI" id="CHEBI:30616"/>
        <dbReference type="ChEBI" id="CHEBI:33737"/>
        <dbReference type="ChEBI" id="CHEBI:33738"/>
        <dbReference type="ChEBI" id="CHEBI:43474"/>
        <dbReference type="ChEBI" id="CHEBI:90794"/>
        <dbReference type="ChEBI" id="CHEBI:90795"/>
        <dbReference type="ChEBI" id="CHEBI:456216"/>
        <dbReference type="EC" id="1.3.7.15"/>
    </reaction>
</comment>
<keyword evidence="18" id="KW-1185">Reference proteome</keyword>
<dbReference type="AlphaFoldDB" id="A0A101JBN4"/>
<evidence type="ECO:0000256" key="1">
    <source>
        <dbReference type="ARBA" id="ARBA00003934"/>
    </source>
</evidence>
<evidence type="ECO:0000256" key="3">
    <source>
        <dbReference type="ARBA" id="ARBA00008935"/>
    </source>
</evidence>
<evidence type="ECO:0000256" key="9">
    <source>
        <dbReference type="ARBA" id="ARBA00023171"/>
    </source>
</evidence>
<evidence type="ECO:0000256" key="7">
    <source>
        <dbReference type="ARBA" id="ARBA00022531"/>
    </source>
</evidence>
<dbReference type="EC" id="1.3.7.15" evidence="5"/>
<evidence type="ECO:0000256" key="14">
    <source>
        <dbReference type="ARBA" id="ARBA00049411"/>
    </source>
</evidence>
<evidence type="ECO:0000256" key="5">
    <source>
        <dbReference type="ARBA" id="ARBA00012326"/>
    </source>
</evidence>
<evidence type="ECO:0000256" key="10">
    <source>
        <dbReference type="ARBA" id="ARBA00023181"/>
    </source>
</evidence>
<evidence type="ECO:0000256" key="8">
    <source>
        <dbReference type="ARBA" id="ARBA00023002"/>
    </source>
</evidence>
<dbReference type="PANTHER" id="PTHR33712:SF7">
    <property type="entry name" value="LIGHT-INDEPENDENT PROTOCHLOROPHYLLIDE REDUCTASE SUBUNIT B"/>
    <property type="match status" value="1"/>
</dbReference>
<evidence type="ECO:0000256" key="13">
    <source>
        <dbReference type="ARBA" id="ARBA00049059"/>
    </source>
</evidence>
<dbReference type="EMBL" id="LMBR01000179">
    <property type="protein sequence ID" value="KUL23823.1"/>
    <property type="molecule type" value="Genomic_DNA"/>
</dbReference>
<dbReference type="OrthoDB" id="3199475at2"/>
<proteinExistence type="inferred from homology"/>
<organism evidence="17 18">
    <name type="scientific">Chlorobium limicola</name>
    <dbReference type="NCBI Taxonomy" id="1092"/>
    <lineage>
        <taxon>Bacteria</taxon>
        <taxon>Pseudomonadati</taxon>
        <taxon>Chlorobiota</taxon>
        <taxon>Chlorobiia</taxon>
        <taxon>Chlorobiales</taxon>
        <taxon>Chlorobiaceae</taxon>
        <taxon>Chlorobium/Pelodictyon group</taxon>
        <taxon>Chlorobium</taxon>
    </lineage>
</organism>
<dbReference type="PIRSF" id="PIRSF000163">
    <property type="entry name" value="PCP_ChlB"/>
    <property type="match status" value="1"/>
</dbReference>
<evidence type="ECO:0000256" key="2">
    <source>
        <dbReference type="ARBA" id="ARBA00004800"/>
    </source>
</evidence>
<evidence type="ECO:0000313" key="17">
    <source>
        <dbReference type="EMBL" id="KUL23823.1"/>
    </source>
</evidence>
<dbReference type="PANTHER" id="PTHR33712">
    <property type="entry name" value="LIGHT-INDEPENDENT PROTOCHLOROPHYLLIDE REDUCTASE SUBUNIT B"/>
    <property type="match status" value="1"/>
</dbReference>
<dbReference type="GO" id="GO:0016730">
    <property type="term" value="F:oxidoreductase activity, acting on iron-sulfur proteins as donors"/>
    <property type="evidence" value="ECO:0007669"/>
    <property type="project" value="InterPro"/>
</dbReference>
<comment type="catalytic activity">
    <reaction evidence="13">
        <text>3-deacetyl-3-vinylbacteriochlorophyllide a + 2 oxidized [2Fe-2S]-[ferredoxin] + ADP + phosphate = chlorophyllide a + 2 reduced [2Fe-2S]-[ferredoxin] + ATP + H2O + H(+)</text>
        <dbReference type="Rhea" id="RHEA:37051"/>
        <dbReference type="Rhea" id="RHEA-COMP:10000"/>
        <dbReference type="Rhea" id="RHEA-COMP:10001"/>
        <dbReference type="ChEBI" id="CHEBI:15377"/>
        <dbReference type="ChEBI" id="CHEBI:15378"/>
        <dbReference type="ChEBI" id="CHEBI:30616"/>
        <dbReference type="ChEBI" id="CHEBI:33737"/>
        <dbReference type="ChEBI" id="CHEBI:33738"/>
        <dbReference type="ChEBI" id="CHEBI:43474"/>
        <dbReference type="ChEBI" id="CHEBI:83348"/>
        <dbReference type="ChEBI" id="CHEBI:83373"/>
        <dbReference type="ChEBI" id="CHEBI:456216"/>
        <dbReference type="EC" id="1.3.7.15"/>
    </reaction>
</comment>
<evidence type="ECO:0000256" key="11">
    <source>
        <dbReference type="ARBA" id="ARBA00032447"/>
    </source>
</evidence>
<dbReference type="InterPro" id="IPR013580">
    <property type="entry name" value="LI-POR_suB-like_C"/>
</dbReference>
<dbReference type="GO" id="GO:0015979">
    <property type="term" value="P:photosynthesis"/>
    <property type="evidence" value="ECO:0007669"/>
    <property type="project" value="UniProtKB-KW"/>
</dbReference>
<keyword evidence="8" id="KW-0560">Oxidoreductase</keyword>
<feature type="domain" description="Light-independent protochlorophyllide reductase subunit B-like C-terminal" evidence="16">
    <location>
        <begin position="417"/>
        <end position="467"/>
    </location>
</feature>
<evidence type="ECO:0000259" key="16">
    <source>
        <dbReference type="Pfam" id="PF08369"/>
    </source>
</evidence>
<name>A0A101JBN4_CHLLI</name>
<accession>A0A101JBN4</accession>
<comment type="function">
    <text evidence="1">Converts chlorophylls (Chl) into bacteriochlorophylls (BChl) by reducing ring B of the tetrapyrrole.</text>
</comment>
<comment type="catalytic activity">
    <reaction evidence="14">
        <text>3-deacetyl-3-(1-hydroxyethyl)bacteriochlorophyllide a + 2 oxidized [2Fe-2S]-[ferredoxin] + ADP + phosphate = 3-devinyl-3-(1-hydroxyethyl)chlorophyllide a + 2 reduced [2Fe-2S]-[ferredoxin] + ATP + H2O + H(+)</text>
        <dbReference type="Rhea" id="RHEA:48948"/>
        <dbReference type="Rhea" id="RHEA-COMP:10000"/>
        <dbReference type="Rhea" id="RHEA-COMP:10001"/>
        <dbReference type="ChEBI" id="CHEBI:15377"/>
        <dbReference type="ChEBI" id="CHEBI:15378"/>
        <dbReference type="ChEBI" id="CHEBI:30616"/>
        <dbReference type="ChEBI" id="CHEBI:33737"/>
        <dbReference type="ChEBI" id="CHEBI:33738"/>
        <dbReference type="ChEBI" id="CHEBI:43474"/>
        <dbReference type="ChEBI" id="CHEBI:90791"/>
        <dbReference type="ChEBI" id="CHEBI:90792"/>
        <dbReference type="ChEBI" id="CHEBI:456216"/>
        <dbReference type="EC" id="1.3.7.15"/>
    </reaction>
</comment>